<sequence length="321" mass="36553">MTLLTELLDELRHPAVRDLAWTLLAPPLLRRTPEPQRHPLAASRWRQEPERLAAWLREQERQPQHLAAWLAQWPRQRLGLYYEHLWQFALEQAPDVRLIAANLPVRDGGHTLGELDLLLRDDDGIHHLELAIKLYLGPQSGPGDWLGPGGQDRLSRKLEHLCRHQLPLAATREGRQVLAAHGAESAVSALWLSGYLFHPWPGPGSLPADIEPRHLRGRWLRQRDWPAYLASLAGPQAGQHWLHLSREHWLAPAMRRQDPLDPPRDGACWNIAFAGEARPQMLVRVVPRDGYWVEAERLFLASDDWPPGLSLWGSARQAADA</sequence>
<reference evidence="1 2" key="1">
    <citation type="submission" date="2019-11" db="EMBL/GenBank/DDBJ databases">
        <title>Genomes of ocular Pseudomonas aeruginosa isolates.</title>
        <authorList>
            <person name="Khan M."/>
            <person name="Rice S.A."/>
            <person name="Willcox M.D.P."/>
            <person name="Stapleton F."/>
        </authorList>
    </citation>
    <scope>NUCLEOTIDE SEQUENCE [LARGE SCALE GENOMIC DNA]</scope>
    <source>
        <strain evidence="1 2">PA221</strain>
    </source>
</reference>
<comment type="caution">
    <text evidence="1">The sequence shown here is derived from an EMBL/GenBank/DDBJ whole genome shotgun (WGS) entry which is preliminary data.</text>
</comment>
<gene>
    <name evidence="1" type="ORF">GNQ48_14285</name>
</gene>
<dbReference type="Pfam" id="PF08907">
    <property type="entry name" value="DUF1853"/>
    <property type="match status" value="1"/>
</dbReference>
<dbReference type="AlphaFoldDB" id="A0A0C6EQY7"/>
<accession>A0A0C6EQY7</accession>
<name>A0A0C6EQY7_PSEAI</name>
<dbReference type="InterPro" id="IPR015003">
    <property type="entry name" value="DUF1853"/>
</dbReference>
<dbReference type="Proteomes" id="UP000433532">
    <property type="component" value="Unassembled WGS sequence"/>
</dbReference>
<organism evidence="1 2">
    <name type="scientific">Pseudomonas aeruginosa</name>
    <dbReference type="NCBI Taxonomy" id="287"/>
    <lineage>
        <taxon>Bacteria</taxon>
        <taxon>Pseudomonadati</taxon>
        <taxon>Pseudomonadota</taxon>
        <taxon>Gammaproteobacteria</taxon>
        <taxon>Pseudomonadales</taxon>
        <taxon>Pseudomonadaceae</taxon>
        <taxon>Pseudomonas</taxon>
    </lineage>
</organism>
<proteinExistence type="predicted"/>
<protein>
    <submittedName>
        <fullName evidence="1">DUF1853 family protein</fullName>
    </submittedName>
</protein>
<evidence type="ECO:0000313" key="2">
    <source>
        <dbReference type="Proteomes" id="UP000433532"/>
    </source>
</evidence>
<evidence type="ECO:0000313" key="1">
    <source>
        <dbReference type="EMBL" id="MUI36177.1"/>
    </source>
</evidence>
<dbReference type="EMBL" id="WOAD01000010">
    <property type="protein sequence ID" value="MUI36177.1"/>
    <property type="molecule type" value="Genomic_DNA"/>
</dbReference>
<dbReference type="RefSeq" id="WP_010793219.1">
    <property type="nucleotide sequence ID" value="NZ_AP014651.1"/>
</dbReference>